<reference evidence="8 9" key="1">
    <citation type="submission" date="2024-02" db="EMBL/GenBank/DDBJ databases">
        <authorList>
            <person name="Saticioglu I.B."/>
        </authorList>
    </citation>
    <scope>NUCLEOTIDE SEQUENCE [LARGE SCALE GENOMIC DNA]</scope>
    <source>
        <strain evidence="8 9">Mu-80</strain>
    </source>
</reference>
<feature type="region of interest" description="Disordered" evidence="7">
    <location>
        <begin position="1"/>
        <end position="33"/>
    </location>
</feature>
<evidence type="ECO:0000256" key="7">
    <source>
        <dbReference type="SAM" id="MobiDB-lite"/>
    </source>
</evidence>
<dbReference type="Gene3D" id="3.40.960.10">
    <property type="entry name" value="VSR Endonuclease"/>
    <property type="match status" value="1"/>
</dbReference>
<dbReference type="Pfam" id="PF03852">
    <property type="entry name" value="Vsr"/>
    <property type="match status" value="1"/>
</dbReference>
<gene>
    <name evidence="8" type="ORF">WDU99_12085</name>
</gene>
<comment type="similarity">
    <text evidence="6">Belongs to the Vsr family.</text>
</comment>
<dbReference type="EMBL" id="JBBDGM010000010">
    <property type="protein sequence ID" value="MEJ1089052.1"/>
    <property type="molecule type" value="Genomic_DNA"/>
</dbReference>
<comment type="caution">
    <text evidence="8">The sequence shown here is derived from an EMBL/GenBank/DDBJ whole genome shotgun (WGS) entry which is preliminary data.</text>
</comment>
<protein>
    <submittedName>
        <fullName evidence="8">Very short patch repair endonuclease</fullName>
    </submittedName>
</protein>
<dbReference type="CDD" id="cd00221">
    <property type="entry name" value="Vsr"/>
    <property type="match status" value="1"/>
</dbReference>
<keyword evidence="3" id="KW-0227">DNA damage</keyword>
<dbReference type="InterPro" id="IPR004603">
    <property type="entry name" value="DNA_mismatch_endonuc_vsr"/>
</dbReference>
<organism evidence="8 9">
    <name type="scientific">Microbacterium bandirmense</name>
    <dbReference type="NCBI Taxonomy" id="3122050"/>
    <lineage>
        <taxon>Bacteria</taxon>
        <taxon>Bacillati</taxon>
        <taxon>Actinomycetota</taxon>
        <taxon>Actinomycetes</taxon>
        <taxon>Micrococcales</taxon>
        <taxon>Microbacteriaceae</taxon>
        <taxon>Microbacterium</taxon>
    </lineage>
</organism>
<dbReference type="Proteomes" id="UP001371224">
    <property type="component" value="Unassembled WGS sequence"/>
</dbReference>
<feature type="compositionally biased region" description="Basic and acidic residues" evidence="7">
    <location>
        <begin position="1"/>
        <end position="10"/>
    </location>
</feature>
<evidence type="ECO:0000256" key="2">
    <source>
        <dbReference type="ARBA" id="ARBA00022759"/>
    </source>
</evidence>
<evidence type="ECO:0000256" key="5">
    <source>
        <dbReference type="ARBA" id="ARBA00023204"/>
    </source>
</evidence>
<keyword evidence="5" id="KW-0234">DNA repair</keyword>
<dbReference type="RefSeq" id="WP_337332713.1">
    <property type="nucleotide sequence ID" value="NZ_JBBDGM010000010.1"/>
</dbReference>
<keyword evidence="2 8" id="KW-0255">Endonuclease</keyword>
<dbReference type="GO" id="GO:0004519">
    <property type="term" value="F:endonuclease activity"/>
    <property type="evidence" value="ECO:0007669"/>
    <property type="project" value="UniProtKB-KW"/>
</dbReference>
<evidence type="ECO:0000256" key="6">
    <source>
        <dbReference type="ARBA" id="ARBA00029466"/>
    </source>
</evidence>
<sequence>MSPSDPRDRSQPPTAASDGRRRNMKANRRRDTRPELALRSALHQAGYRYRCDLRIDLAGGRVRPDVVFTRRRVAIFVDGCFWHCCPIHGSRPKINEDYWSPKLLKNVERDRRNDTLLESAGWKVIRIWEHVPVADALNQVRLVLDARG</sequence>
<keyword evidence="1" id="KW-0540">Nuclease</keyword>
<evidence type="ECO:0000313" key="9">
    <source>
        <dbReference type="Proteomes" id="UP001371224"/>
    </source>
</evidence>
<dbReference type="SUPFAM" id="SSF52980">
    <property type="entry name" value="Restriction endonuclease-like"/>
    <property type="match status" value="1"/>
</dbReference>
<keyword evidence="4" id="KW-0378">Hydrolase</keyword>
<dbReference type="InterPro" id="IPR011335">
    <property type="entry name" value="Restrct_endonuc-II-like"/>
</dbReference>
<feature type="compositionally biased region" description="Basic residues" evidence="7">
    <location>
        <begin position="22"/>
        <end position="31"/>
    </location>
</feature>
<evidence type="ECO:0000256" key="4">
    <source>
        <dbReference type="ARBA" id="ARBA00022801"/>
    </source>
</evidence>
<evidence type="ECO:0000256" key="3">
    <source>
        <dbReference type="ARBA" id="ARBA00022763"/>
    </source>
</evidence>
<proteinExistence type="inferred from homology"/>
<keyword evidence="9" id="KW-1185">Reference proteome</keyword>
<evidence type="ECO:0000313" key="8">
    <source>
        <dbReference type="EMBL" id="MEJ1089052.1"/>
    </source>
</evidence>
<name>A0ABU8LFE2_9MICO</name>
<dbReference type="NCBIfam" id="TIGR00632">
    <property type="entry name" value="vsr"/>
    <property type="match status" value="1"/>
</dbReference>
<accession>A0ABU8LFE2</accession>
<evidence type="ECO:0000256" key="1">
    <source>
        <dbReference type="ARBA" id="ARBA00022722"/>
    </source>
</evidence>